<gene>
    <name evidence="3" type="ORF">ACFQ2I_17310</name>
</gene>
<feature type="chain" id="PRO_5045339441" evidence="2">
    <location>
        <begin position="22"/>
        <end position="541"/>
    </location>
</feature>
<dbReference type="Gene3D" id="3.40.190.10">
    <property type="entry name" value="Periplasmic binding protein-like II"/>
    <property type="match status" value="2"/>
</dbReference>
<dbReference type="EMBL" id="JBHTJZ010000033">
    <property type="protein sequence ID" value="MFD0961109.1"/>
    <property type="molecule type" value="Genomic_DNA"/>
</dbReference>
<dbReference type="SUPFAM" id="SSF53850">
    <property type="entry name" value="Periplasmic binding protein-like II"/>
    <property type="match status" value="1"/>
</dbReference>
<dbReference type="Pfam" id="PF01547">
    <property type="entry name" value="SBP_bac_1"/>
    <property type="match status" value="1"/>
</dbReference>
<organism evidence="3 4">
    <name type="scientific">Paenibacillus chungangensis</name>
    <dbReference type="NCBI Taxonomy" id="696535"/>
    <lineage>
        <taxon>Bacteria</taxon>
        <taxon>Bacillati</taxon>
        <taxon>Bacillota</taxon>
        <taxon>Bacilli</taxon>
        <taxon>Bacillales</taxon>
        <taxon>Paenibacillaceae</taxon>
        <taxon>Paenibacillus</taxon>
    </lineage>
</organism>
<name>A0ABW3HU55_9BACL</name>
<sequence>MLNFVKKSNLIILLCFLVTLAACSNNSNSTAKSDHETPATHTDAKANTETKTEDSEPYSFSLALSNDNWDYARNLSKDDVYTSRLAELSGVQVDWQFFEGADRNVTLATRLASNDMPDVFQLDSSILIPELAGAIDGGAILALNDLLNEYGKNILAAFPEEAWNSPNVSKDGKIFAIPREAPSSQPRGLYVRQDYLDKLKMDAPQTMDEYLAFFEAVKNTDLNGNGKNDEIPLVLTKELTFYNWVFEGYFGVFPDQWQWMDGQALPDLINPKMMEVVAFYKMLYDEGYINQDMFTFTLAQRGSFVLSQPVASYVHDFHHSGKLGYYGNPNNYTEEGAEITVLTGPTTSEGTKRFAPARLPFVYLYIINSKADRPEEIIKYFDWFYSQDPEVREFFLHGVEGHNFTRNSDGSINWDPNAEPNPAERGVHQALFSLIRGDLRASEDSLAFDPNAEKVIQARRDTLAAADDRGIFKYLPKINALVENPQLGYGDGSLYADMFAKVVLGREPIDKAFNEFVDKWKSQGGDVAIKEVTEWYKTNSK</sequence>
<evidence type="ECO:0000256" key="1">
    <source>
        <dbReference type="SAM" id="MobiDB-lite"/>
    </source>
</evidence>
<dbReference type="Proteomes" id="UP001596989">
    <property type="component" value="Unassembled WGS sequence"/>
</dbReference>
<dbReference type="InterPro" id="IPR006059">
    <property type="entry name" value="SBP"/>
</dbReference>
<dbReference type="InterPro" id="IPR050490">
    <property type="entry name" value="Bact_solute-bd_prot1"/>
</dbReference>
<reference evidence="4" key="1">
    <citation type="journal article" date="2019" name="Int. J. Syst. Evol. Microbiol.">
        <title>The Global Catalogue of Microorganisms (GCM) 10K type strain sequencing project: providing services to taxonomists for standard genome sequencing and annotation.</title>
        <authorList>
            <consortium name="The Broad Institute Genomics Platform"/>
            <consortium name="The Broad Institute Genome Sequencing Center for Infectious Disease"/>
            <person name="Wu L."/>
            <person name="Ma J."/>
        </authorList>
    </citation>
    <scope>NUCLEOTIDE SEQUENCE [LARGE SCALE GENOMIC DNA]</scope>
    <source>
        <strain evidence="4">CCUG 59129</strain>
    </source>
</reference>
<protein>
    <submittedName>
        <fullName evidence="3">Extracellular solute-binding protein</fullName>
    </submittedName>
</protein>
<dbReference type="RefSeq" id="WP_377566365.1">
    <property type="nucleotide sequence ID" value="NZ_JBHTJZ010000033.1"/>
</dbReference>
<feature type="region of interest" description="Disordered" evidence="1">
    <location>
        <begin position="28"/>
        <end position="54"/>
    </location>
</feature>
<keyword evidence="2" id="KW-0732">Signal</keyword>
<evidence type="ECO:0000313" key="3">
    <source>
        <dbReference type="EMBL" id="MFD0961109.1"/>
    </source>
</evidence>
<dbReference type="PROSITE" id="PS51257">
    <property type="entry name" value="PROKAR_LIPOPROTEIN"/>
    <property type="match status" value="1"/>
</dbReference>
<feature type="signal peptide" evidence="2">
    <location>
        <begin position="1"/>
        <end position="21"/>
    </location>
</feature>
<comment type="caution">
    <text evidence="3">The sequence shown here is derived from an EMBL/GenBank/DDBJ whole genome shotgun (WGS) entry which is preliminary data.</text>
</comment>
<keyword evidence="4" id="KW-1185">Reference proteome</keyword>
<dbReference type="PANTHER" id="PTHR43649:SF12">
    <property type="entry name" value="DIACETYLCHITOBIOSE BINDING PROTEIN DASA"/>
    <property type="match status" value="1"/>
</dbReference>
<accession>A0ABW3HU55</accession>
<dbReference type="PANTHER" id="PTHR43649">
    <property type="entry name" value="ARABINOSE-BINDING PROTEIN-RELATED"/>
    <property type="match status" value="1"/>
</dbReference>
<evidence type="ECO:0000313" key="4">
    <source>
        <dbReference type="Proteomes" id="UP001596989"/>
    </source>
</evidence>
<proteinExistence type="predicted"/>
<feature type="compositionally biased region" description="Basic and acidic residues" evidence="1">
    <location>
        <begin position="32"/>
        <end position="54"/>
    </location>
</feature>
<evidence type="ECO:0000256" key="2">
    <source>
        <dbReference type="SAM" id="SignalP"/>
    </source>
</evidence>